<evidence type="ECO:0000313" key="10">
    <source>
        <dbReference type="EMBL" id="KIH70082.1"/>
    </source>
</evidence>
<dbReference type="Pfam" id="PF06160">
    <property type="entry name" value="EzrA"/>
    <property type="match status" value="1"/>
</dbReference>
<name>A0A0C2E3U4_9STAP</name>
<dbReference type="GO" id="GO:0000921">
    <property type="term" value="P:septin ring assembly"/>
    <property type="evidence" value="ECO:0007669"/>
    <property type="project" value="InterPro"/>
</dbReference>
<keyword evidence="6 8" id="KW-0717">Septation</keyword>
<evidence type="ECO:0000256" key="6">
    <source>
        <dbReference type="ARBA" id="ARBA00023210"/>
    </source>
</evidence>
<dbReference type="InterPro" id="IPR010379">
    <property type="entry name" value="EzrA"/>
</dbReference>
<comment type="similarity">
    <text evidence="8">Belongs to the EzrA family.</text>
</comment>
<reference evidence="11 13" key="4">
    <citation type="submission" date="2022-12" db="EMBL/GenBank/DDBJ databases">
        <title>Genome analysis and biological profiling of marine Salinicoccus roseus MOSEL-ME25.</title>
        <authorList>
            <person name="Mirza F.T."/>
            <person name="Xie Y."/>
            <person name="Shinwari Z.K."/>
        </authorList>
    </citation>
    <scope>NUCLEOTIDE SEQUENCE [LARGE SCALE GENOMIC DNA]</scope>
    <source>
        <strain evidence="11 13">MOSEL-ME25</strain>
    </source>
</reference>
<evidence type="ECO:0000256" key="9">
    <source>
        <dbReference type="SAM" id="Phobius"/>
    </source>
</evidence>
<dbReference type="GO" id="GO:0000917">
    <property type="term" value="P:division septum assembly"/>
    <property type="evidence" value="ECO:0007669"/>
    <property type="project" value="UniProtKB-KW"/>
</dbReference>
<evidence type="ECO:0000313" key="12">
    <source>
        <dbReference type="Proteomes" id="UP000031546"/>
    </source>
</evidence>
<keyword evidence="13" id="KW-1185">Reference proteome</keyword>
<reference evidence="10 12" key="1">
    <citation type="submission" date="2015-01" db="EMBL/GenBank/DDBJ databases">
        <title>Genome sequences of high lactate-tolerant strain Salinicoccus roseus W12 with industrial interest.</title>
        <authorList>
            <person name="Wang H."/>
            <person name="Yu B."/>
        </authorList>
    </citation>
    <scope>NUCLEOTIDE SEQUENCE [LARGE SCALE GENOMIC DNA]</scope>
    <source>
        <strain evidence="10 12">W12</strain>
    </source>
</reference>
<dbReference type="OrthoDB" id="1654473at2"/>
<evidence type="ECO:0000256" key="3">
    <source>
        <dbReference type="ARBA" id="ARBA00022989"/>
    </source>
</evidence>
<dbReference type="GO" id="GO:0005886">
    <property type="term" value="C:plasma membrane"/>
    <property type="evidence" value="ECO:0007669"/>
    <property type="project" value="UniProtKB-SubCell"/>
</dbReference>
<keyword evidence="7 8" id="KW-0131">Cell cycle</keyword>
<reference evidence="13" key="2">
    <citation type="submission" date="2020-04" db="EMBL/GenBank/DDBJ databases">
        <title>Genome analysis and biological profiling of marine Cellulosimicrobium funkei MOSEL-ME6.</title>
        <authorList>
            <person name="Tanveer F."/>
            <person name="Xie Y."/>
            <person name="Shinwari Z.K."/>
        </authorList>
    </citation>
    <scope>NUCLEOTIDE SEQUENCE [LARGE SCALE GENOMIC DNA]</scope>
    <source>
        <strain evidence="13">MOSEL-ME25</strain>
    </source>
</reference>
<evidence type="ECO:0000313" key="13">
    <source>
        <dbReference type="Proteomes" id="UP000527860"/>
    </source>
</evidence>
<evidence type="ECO:0000256" key="8">
    <source>
        <dbReference type="HAMAP-Rule" id="MF_00728"/>
    </source>
</evidence>
<comment type="caution">
    <text evidence="10">The sequence shown here is derived from an EMBL/GenBank/DDBJ whole genome shotgun (WGS) entry which is preliminary data.</text>
</comment>
<feature type="transmembrane region" description="Helical" evidence="9">
    <location>
        <begin position="6"/>
        <end position="23"/>
    </location>
</feature>
<feature type="topological domain" description="Extracellular" evidence="8">
    <location>
        <begin position="1"/>
        <end position="4"/>
    </location>
</feature>
<dbReference type="HAMAP" id="MF_00728">
    <property type="entry name" value="EzrA"/>
    <property type="match status" value="1"/>
</dbReference>
<evidence type="ECO:0000256" key="5">
    <source>
        <dbReference type="ARBA" id="ARBA00023136"/>
    </source>
</evidence>
<keyword evidence="3 8" id="KW-1133">Transmembrane helix</keyword>
<evidence type="ECO:0000256" key="7">
    <source>
        <dbReference type="ARBA" id="ARBA00023306"/>
    </source>
</evidence>
<protein>
    <recommendedName>
        <fullName evidence="8">Septation ring formation regulator EzrA</fullName>
    </recommendedName>
</protein>
<dbReference type="Proteomes" id="UP000527860">
    <property type="component" value="Unassembled WGS sequence"/>
</dbReference>
<feature type="coiled-coil region" evidence="8">
    <location>
        <begin position="74"/>
        <end position="155"/>
    </location>
</feature>
<organism evidence="10 12">
    <name type="scientific">Salinicoccus roseus</name>
    <dbReference type="NCBI Taxonomy" id="45670"/>
    <lineage>
        <taxon>Bacteria</taxon>
        <taxon>Bacillati</taxon>
        <taxon>Bacillota</taxon>
        <taxon>Bacilli</taxon>
        <taxon>Bacillales</taxon>
        <taxon>Staphylococcaceae</taxon>
        <taxon>Salinicoccus</taxon>
    </lineage>
</organism>
<accession>A0A0C2E3U4</accession>
<proteinExistence type="inferred from homology"/>
<keyword evidence="2 8" id="KW-0812">Transmembrane</keyword>
<comment type="subcellular location">
    <subcellularLocation>
        <location evidence="8">Cell membrane</location>
        <topology evidence="8">Single-pass membrane protein</topology>
    </subcellularLocation>
    <text evidence="8">Colocalized with FtsZ to the nascent septal site.</text>
</comment>
<dbReference type="EMBL" id="JXII01000009">
    <property type="protein sequence ID" value="KIH70082.1"/>
    <property type="molecule type" value="Genomic_DNA"/>
</dbReference>
<dbReference type="Proteomes" id="UP000031546">
    <property type="component" value="Unassembled WGS sequence"/>
</dbReference>
<keyword evidence="1 8" id="KW-0132">Cell division</keyword>
<dbReference type="GeneID" id="77846139"/>
<dbReference type="STRING" id="45670.SN16_11360"/>
<dbReference type="AlphaFoldDB" id="A0A0C2E3U4"/>
<dbReference type="EMBL" id="JABEVU030000001">
    <property type="protein sequence ID" value="MDB0581402.1"/>
    <property type="molecule type" value="Genomic_DNA"/>
</dbReference>
<evidence type="ECO:0000313" key="11">
    <source>
        <dbReference type="EMBL" id="MDB0581402.1"/>
    </source>
</evidence>
<keyword evidence="8" id="KW-1003">Cell membrane</keyword>
<keyword evidence="4 8" id="KW-0175">Coiled coil</keyword>
<feature type="topological domain" description="Cytoplasmic" evidence="8">
    <location>
        <begin position="24"/>
        <end position="564"/>
    </location>
</feature>
<sequence length="564" mass="66617">MWVYVLIIVILAVVIAIGTLLYMRNIRKDDIKTQYVKLEGIRNLPFQDELVKVKDYNLHGEAQSLYKTWQSDWQNVLKQSLVEAQNDLDQATEDVEKFRFNDSRAKTESANAKLESVEEKYKALSGEIHQLIDANEEGERKYSEAERLYRESKRDVLANGHQFGDAQPHLEKLIETYEPELKNYEKQANQGNYVTANKEIDEVHEELSILKENMDEIPLLIKEVQKDLPQQFQEVRFGCRDLKADGYDLEHIKVEGKLSTLKGKLNLVEPLITRLELDEARDILEDINTQLDDMLELVEHEVMAKTKVDHEKDIITDDLFHAKDMNYTLRTEIDYVKEQFHINETDIHQVQKYEHEIEGMIEIYDEIISETSKSMARYSEVLDNLEYIKDNIGSINEEQQQIQQYLINLREDEAEARENALLIQDRKEEIYRELLGSNLSSVPEKFLVMKNELDIDVKEINKYFKRRPLNVQYIKDKVNRTVILMNKYEQEAYEILQAARLTEVMIQYGNRYRRDDPDFNHKLNEAERLFRENRYKRALEIVRAALDKVEPGAAERIEKEFDKR</sequence>
<comment type="function">
    <text evidence="8">Negative regulator of FtsZ ring formation; modulates the frequency and position of FtsZ ring formation. Inhibits FtsZ ring formation at polar sites. Interacts either with FtsZ or with one of its binding partners to promote depolymerization.</text>
</comment>
<evidence type="ECO:0000256" key="1">
    <source>
        <dbReference type="ARBA" id="ARBA00022618"/>
    </source>
</evidence>
<reference evidence="11" key="3">
    <citation type="submission" date="2020-04" db="EMBL/GenBank/DDBJ databases">
        <authorList>
            <person name="Tanveer F."/>
            <person name="Xie Y."/>
            <person name="Shinwari Z.K."/>
        </authorList>
    </citation>
    <scope>NUCLEOTIDE SEQUENCE</scope>
    <source>
        <strain evidence="11">MOSEL-ME25</strain>
    </source>
</reference>
<evidence type="ECO:0000256" key="4">
    <source>
        <dbReference type="ARBA" id="ARBA00023054"/>
    </source>
</evidence>
<dbReference type="RefSeq" id="WP_040106722.1">
    <property type="nucleotide sequence ID" value="NZ_JABEVU030000001.1"/>
</dbReference>
<keyword evidence="5 8" id="KW-0472">Membrane</keyword>
<dbReference type="GO" id="GO:0005940">
    <property type="term" value="C:septin ring"/>
    <property type="evidence" value="ECO:0007669"/>
    <property type="project" value="InterPro"/>
</dbReference>
<evidence type="ECO:0000256" key="2">
    <source>
        <dbReference type="ARBA" id="ARBA00022692"/>
    </source>
</evidence>
<gene>
    <name evidence="8" type="primary">ezrA</name>
    <name evidence="11" type="ORF">F7P68_0012785</name>
    <name evidence="10" type="ORF">SN16_11360</name>
</gene>